<dbReference type="AlphaFoldDB" id="Q30RA4"/>
<dbReference type="SUPFAM" id="SSF109604">
    <property type="entry name" value="HD-domain/PDEase-like"/>
    <property type="match status" value="1"/>
</dbReference>
<evidence type="ECO:0000313" key="2">
    <source>
        <dbReference type="EMBL" id="ABB44477.1"/>
    </source>
</evidence>
<proteinExistence type="predicted"/>
<dbReference type="HOGENOM" id="CLU_048246_3_0_7"/>
<dbReference type="OrthoDB" id="9803649at2"/>
<accession>Q30RA4</accession>
<dbReference type="KEGG" id="tdn:Suden_1199"/>
<dbReference type="InterPro" id="IPR052340">
    <property type="entry name" value="RNase_Y/CdgJ"/>
</dbReference>
<name>Q30RA4_SULDN</name>
<gene>
    <name evidence="2" type="ordered locus">Suden_1199</name>
</gene>
<evidence type="ECO:0000259" key="1">
    <source>
        <dbReference type="PROSITE" id="PS51833"/>
    </source>
</evidence>
<keyword evidence="3" id="KW-1185">Reference proteome</keyword>
<dbReference type="InterPro" id="IPR013976">
    <property type="entry name" value="HDOD"/>
</dbReference>
<dbReference type="PROSITE" id="PS51833">
    <property type="entry name" value="HDOD"/>
    <property type="match status" value="1"/>
</dbReference>
<dbReference type="RefSeq" id="WP_011372829.1">
    <property type="nucleotide sequence ID" value="NC_007575.1"/>
</dbReference>
<dbReference type="EMBL" id="CP000153">
    <property type="protein sequence ID" value="ABB44477.1"/>
    <property type="molecule type" value="Genomic_DNA"/>
</dbReference>
<dbReference type="PANTHER" id="PTHR33525:SF5">
    <property type="entry name" value="TWO COMPONENT SIGNAL TRANSDUCTION SYSTEM RESPONSE REGULATOR"/>
    <property type="match status" value="1"/>
</dbReference>
<dbReference type="STRING" id="326298.Suden_1199"/>
<dbReference type="Pfam" id="PF08668">
    <property type="entry name" value="HDOD"/>
    <property type="match status" value="1"/>
</dbReference>
<protein>
    <submittedName>
        <fullName evidence="2">Putative signal transduction protein</fullName>
    </submittedName>
</protein>
<dbReference type="Gene3D" id="1.10.3210.10">
    <property type="entry name" value="Hypothetical protein af1432"/>
    <property type="match status" value="1"/>
</dbReference>
<dbReference type="PANTHER" id="PTHR33525">
    <property type="match status" value="1"/>
</dbReference>
<evidence type="ECO:0000313" key="3">
    <source>
        <dbReference type="Proteomes" id="UP000002714"/>
    </source>
</evidence>
<sequence>MNNDILAQIDSLPPLPQTVIHIEEFKNKEDKNPADLAKILGKDPLILSTLLKVSNSAMFGFKKKIETPQMAVSLLGVNFTISLALGSAIKNLIETSLEPYGADSNKFLETASQAIIMASKWASEIDIELRDRLLLPTFLLETGKFIIARIIKEKGLSDEFYADVKDAVDIASVEKRYIGASTSMITAAIFEKWGLSEALVNDIRYVDEPSHPENKSLLVSQIVHTVNRVCNIVHPFKEESIKSAIEYATSLSLKPAELEQIIADIKEKQ</sequence>
<dbReference type="eggNOG" id="COG1639">
    <property type="taxonomic scope" value="Bacteria"/>
</dbReference>
<organism evidence="2 3">
    <name type="scientific">Sulfurimonas denitrificans (strain ATCC 33889 / DSM 1251)</name>
    <name type="common">Thiomicrospira denitrificans (strain ATCC 33889 / DSM 1251)</name>
    <dbReference type="NCBI Taxonomy" id="326298"/>
    <lineage>
        <taxon>Bacteria</taxon>
        <taxon>Pseudomonadati</taxon>
        <taxon>Campylobacterota</taxon>
        <taxon>Epsilonproteobacteria</taxon>
        <taxon>Campylobacterales</taxon>
        <taxon>Sulfurimonadaceae</taxon>
        <taxon>Sulfurimonas</taxon>
    </lineage>
</organism>
<reference evidence="2 3" key="1">
    <citation type="journal article" date="2008" name="Appl. Environ. Microbiol.">
        <title>Genome of the epsilonproteobacterial chemolithoautotroph Sulfurimonas denitrificans.</title>
        <authorList>
            <person name="Sievert S.M."/>
            <person name="Scott K.M."/>
            <person name="Klotz M.G."/>
            <person name="Chain P.S.G."/>
            <person name="Hauser L.J."/>
            <person name="Hemp J."/>
            <person name="Huegler M."/>
            <person name="Land M."/>
            <person name="Lapidus A."/>
            <person name="Larimer F.W."/>
            <person name="Lucas S."/>
            <person name="Malfatti S.A."/>
            <person name="Meyer F."/>
            <person name="Paulsen I.T."/>
            <person name="Ren Q."/>
            <person name="Simon J."/>
            <person name="Bailey K."/>
            <person name="Diaz E."/>
            <person name="Fitzpatrick K.A."/>
            <person name="Glover B."/>
            <person name="Gwatney N."/>
            <person name="Korajkic A."/>
            <person name="Long A."/>
            <person name="Mobberley J.M."/>
            <person name="Pantry S.N."/>
            <person name="Pazder G."/>
            <person name="Peterson S."/>
            <person name="Quintanilla J.D."/>
            <person name="Sprinkle R."/>
            <person name="Stephens J."/>
            <person name="Thomas P."/>
            <person name="Vaughn R."/>
            <person name="Weber M.J."/>
            <person name="Wooten L.L."/>
        </authorList>
    </citation>
    <scope>NUCLEOTIDE SEQUENCE [LARGE SCALE GENOMIC DNA]</scope>
    <source>
        <strain evidence="3">ATCC 33889 / DSM 1251</strain>
    </source>
</reference>
<dbReference type="Proteomes" id="UP000002714">
    <property type="component" value="Chromosome"/>
</dbReference>
<feature type="domain" description="HDOD" evidence="1">
    <location>
        <begin position="12"/>
        <end position="209"/>
    </location>
</feature>